<dbReference type="AlphaFoldDB" id="A0A0G2ADZ6"/>
<accession>A0A0G2ADZ6</accession>
<name>A0A0G2ADZ6_9BACT</name>
<dbReference type="Proteomes" id="UP000034445">
    <property type="component" value="Unassembled WGS sequence"/>
</dbReference>
<gene>
    <name evidence="1" type="ORF">UY74_C0035G0018</name>
</gene>
<evidence type="ECO:0000313" key="2">
    <source>
        <dbReference type="Proteomes" id="UP000034445"/>
    </source>
</evidence>
<evidence type="ECO:0000313" key="1">
    <source>
        <dbReference type="EMBL" id="KKW30649.1"/>
    </source>
</evidence>
<organism evidence="1 2">
    <name type="scientific">Candidatus Kaiserbacteria bacterium GW2011_GWC2_52_8b</name>
    <dbReference type="NCBI Taxonomy" id="1618676"/>
    <lineage>
        <taxon>Bacteria</taxon>
        <taxon>Candidatus Kaiseribacteriota</taxon>
    </lineage>
</organism>
<comment type="caution">
    <text evidence="1">The sequence shown here is derived from an EMBL/GenBank/DDBJ whole genome shotgun (WGS) entry which is preliminary data.</text>
</comment>
<reference evidence="1 2" key="1">
    <citation type="journal article" date="2015" name="Nature">
        <title>rRNA introns, odd ribosomes, and small enigmatic genomes across a large radiation of phyla.</title>
        <authorList>
            <person name="Brown C.T."/>
            <person name="Hug L.A."/>
            <person name="Thomas B.C."/>
            <person name="Sharon I."/>
            <person name="Castelle C.J."/>
            <person name="Singh A."/>
            <person name="Wilkins M.J."/>
            <person name="Williams K.H."/>
            <person name="Banfield J.F."/>
        </authorList>
    </citation>
    <scope>NUCLEOTIDE SEQUENCE [LARGE SCALE GENOMIC DNA]</scope>
</reference>
<sequence>MYLIKGLSTLLPATLGNVNTNVRISLAILDRQTLQNDFYVSLVGINCSVLESEVDPYFSGSALD</sequence>
<dbReference type="EMBL" id="LCRF01000035">
    <property type="protein sequence ID" value="KKW30649.1"/>
    <property type="molecule type" value="Genomic_DNA"/>
</dbReference>
<protein>
    <submittedName>
        <fullName evidence="1">Uncharacterized protein</fullName>
    </submittedName>
</protein>
<proteinExistence type="predicted"/>